<proteinExistence type="predicted"/>
<sequence length="62" mass="7077">MAGTGAKTSSTVEIVNITPRRRWSVGEKVRLIEASMPQVSQFLWWHERMALLRICFTAGESR</sequence>
<dbReference type="EMBL" id="VSSQ01000014">
    <property type="protein sequence ID" value="MPL61093.1"/>
    <property type="molecule type" value="Genomic_DNA"/>
</dbReference>
<evidence type="ECO:0000313" key="1">
    <source>
        <dbReference type="EMBL" id="MPL61093.1"/>
    </source>
</evidence>
<comment type="caution">
    <text evidence="1">The sequence shown here is derived from an EMBL/GenBank/DDBJ whole genome shotgun (WGS) entry which is preliminary data.</text>
</comment>
<dbReference type="AlphaFoldDB" id="A0A644T2G4"/>
<protein>
    <submittedName>
        <fullName evidence="1">Uncharacterized protein</fullName>
    </submittedName>
</protein>
<accession>A0A644T2G4</accession>
<name>A0A644T2G4_9ZZZZ</name>
<reference evidence="1" key="1">
    <citation type="submission" date="2019-08" db="EMBL/GenBank/DDBJ databases">
        <authorList>
            <person name="Kucharzyk K."/>
            <person name="Murdoch R.W."/>
            <person name="Higgins S."/>
            <person name="Loffler F."/>
        </authorList>
    </citation>
    <scope>NUCLEOTIDE SEQUENCE</scope>
</reference>
<gene>
    <name evidence="1" type="ORF">SDC9_06660</name>
</gene>
<organism evidence="1">
    <name type="scientific">bioreactor metagenome</name>
    <dbReference type="NCBI Taxonomy" id="1076179"/>
    <lineage>
        <taxon>unclassified sequences</taxon>
        <taxon>metagenomes</taxon>
        <taxon>ecological metagenomes</taxon>
    </lineage>
</organism>